<proteinExistence type="evidence at transcript level"/>
<dbReference type="VEuPathDB" id="PiroplasmaDB:BBOV_III006810"/>
<dbReference type="EMBL" id="AK441354">
    <property type="protein sequence ID" value="BAN65148.1"/>
    <property type="molecule type" value="mRNA"/>
</dbReference>
<reference evidence="1" key="1">
    <citation type="journal article" date="2014" name="BMC Genomics">
        <title>The Babesia bovis gene and promoter model: an update from full-length EST analysis.</title>
        <authorList>
            <person name="Yamagishi J."/>
            <person name="Wakaguri H."/>
            <person name="Yokoyama N."/>
            <person name="Yamashita R."/>
            <person name="Suzuki Y."/>
            <person name="Xuan X."/>
            <person name="Igarashi I."/>
        </authorList>
    </citation>
    <scope>NUCLEOTIDE SEQUENCE</scope>
    <source>
        <strain evidence="1">Texas</strain>
    </source>
</reference>
<organism evidence="1">
    <name type="scientific">Babesia bovis</name>
    <dbReference type="NCBI Taxonomy" id="5865"/>
    <lineage>
        <taxon>Eukaryota</taxon>
        <taxon>Sar</taxon>
        <taxon>Alveolata</taxon>
        <taxon>Apicomplexa</taxon>
        <taxon>Aconoidasida</taxon>
        <taxon>Piroplasmida</taxon>
        <taxon>Babesiidae</taxon>
        <taxon>Babesia</taxon>
    </lineage>
</organism>
<dbReference type="Gene3D" id="1.10.472.10">
    <property type="entry name" value="Cyclin-like"/>
    <property type="match status" value="1"/>
</dbReference>
<evidence type="ECO:0000313" key="1">
    <source>
        <dbReference type="EMBL" id="BAN65148.1"/>
    </source>
</evidence>
<dbReference type="SUPFAM" id="SSF47954">
    <property type="entry name" value="Cyclin-like"/>
    <property type="match status" value="1"/>
</dbReference>
<protein>
    <submittedName>
        <fullName evidence="1">Uncharacterized protein</fullName>
    </submittedName>
</protein>
<name>S6B1B1_BABBO</name>
<dbReference type="CDD" id="cd20524">
    <property type="entry name" value="CYCLIN_CCNH_rpt1"/>
    <property type="match status" value="1"/>
</dbReference>
<dbReference type="AlphaFoldDB" id="S6B1B1"/>
<dbReference type="InterPro" id="IPR036915">
    <property type="entry name" value="Cyclin-like_sf"/>
</dbReference>
<gene>
    <name evidence="1" type="primary">BBOV_III006810</name>
</gene>
<sequence>MDDASDTGGPLWPSSSTHIERWVLPSLSHLNSLRENGFNRALERIRSTKNDVKLPTFEEELWLLRFYTIQLSRFIAANHMKDCVKETALAYFNRFYIRRSMLEHDPRVIMFSCVTLAIKLEDVWRNYYIDKLLGAVDGLNVLRVFEQESTVCDALDFNFLIIHTSDTMHVLRMRCIEYIKETLGIDDIIMGEHLGILLSVCTAAEKDCVVMHEVPELIFVYTPTQLAVGAFSRHCKAKLGSLISFDGFLLKKLLKDDRSKLTLLTDTINRIVECYDKHFASRSALENEQQKAGEILDMYLALYSDTK</sequence>
<accession>S6B1B1</accession>